<name>A0AAF0ATW8_9SCHI</name>
<reference evidence="5 6" key="1">
    <citation type="journal article" date="2023" name="G3 (Bethesda)">
        <title>A high-quality reference genome for the fission yeast Schizosaccharomyces osmophilus.</title>
        <authorList>
            <person name="Jia G.S."/>
            <person name="Zhang W.C."/>
            <person name="Liang Y."/>
            <person name="Liu X.H."/>
            <person name="Rhind N."/>
            <person name="Pidoux A."/>
            <person name="Brysch-Herzberg M."/>
            <person name="Du L.L."/>
        </authorList>
    </citation>
    <scope>NUCLEOTIDE SEQUENCE [LARGE SCALE GENOMIC DNA]</scope>
    <source>
        <strain evidence="5 6">CBS 15793</strain>
    </source>
</reference>
<dbReference type="InterPro" id="IPR039913">
    <property type="entry name" value="RPAP1/Rba50"/>
</dbReference>
<evidence type="ECO:0000256" key="2">
    <source>
        <dbReference type="SAM" id="MobiDB-lite"/>
    </source>
</evidence>
<feature type="domain" description="RPAP1 C-terminal" evidence="3">
    <location>
        <begin position="325"/>
        <end position="392"/>
    </location>
</feature>
<dbReference type="Proteomes" id="UP001212411">
    <property type="component" value="Chromosome 1"/>
</dbReference>
<evidence type="ECO:0000313" key="6">
    <source>
        <dbReference type="Proteomes" id="UP001212411"/>
    </source>
</evidence>
<proteinExistence type="inferred from homology"/>
<accession>A0AAF0ATW8</accession>
<comment type="similarity">
    <text evidence="1">Belongs to the RPAP1 family.</text>
</comment>
<keyword evidence="6" id="KW-1185">Reference proteome</keyword>
<feature type="compositionally biased region" description="Basic and acidic residues" evidence="2">
    <location>
        <begin position="55"/>
        <end position="73"/>
    </location>
</feature>
<dbReference type="GeneID" id="80875779"/>
<dbReference type="PANTHER" id="PTHR21483:SF18">
    <property type="entry name" value="RNA POLYMERASE II-ASSOCIATED PROTEIN 1"/>
    <property type="match status" value="1"/>
</dbReference>
<feature type="domain" description="RPAP1 N-terminal" evidence="4">
    <location>
        <begin position="80"/>
        <end position="122"/>
    </location>
</feature>
<dbReference type="Pfam" id="PF08621">
    <property type="entry name" value="RPAP1_N"/>
    <property type="match status" value="1"/>
</dbReference>
<evidence type="ECO:0000256" key="1">
    <source>
        <dbReference type="ARBA" id="ARBA00009953"/>
    </source>
</evidence>
<evidence type="ECO:0000259" key="4">
    <source>
        <dbReference type="Pfam" id="PF08621"/>
    </source>
</evidence>
<feature type="compositionally biased region" description="Low complexity" evidence="2">
    <location>
        <begin position="169"/>
        <end position="185"/>
    </location>
</feature>
<dbReference type="AlphaFoldDB" id="A0AAF0ATW8"/>
<dbReference type="InterPro" id="IPR013929">
    <property type="entry name" value="RPAP1_C"/>
</dbReference>
<evidence type="ECO:0000313" key="5">
    <source>
        <dbReference type="EMBL" id="WBW71926.1"/>
    </source>
</evidence>
<gene>
    <name evidence="5" type="primary">rba50</name>
    <name evidence="5" type="ORF">SOMG_02298</name>
</gene>
<sequence length="454" mass="50556">MAEKSGLFSHVIGDVVERPKTSGSAELKTKQGHPGGFPSIPKVLPKRHSNPMSSFKERQLRNKKATTIDEQKGSSDSLGINDENSVRLDRMDEAEILEAQSEIRSTIRDDLLEMLKSRHSKKKKKEEEQQQGASPQPSPSYLMGQSTATYEPSRFRSRNMDQSNSNLHSVLSSDVIESSSSSNDSPSKDKKVEKSKTGKKVTFMDPSAKNGQNQSGMLPEEKSQLDIEKKGGVTNSKLGEEKPGLEPSMDETGDSRDVPLGPELNVHMPEKRVDLNPDAPDFYEQLHEKYFPNLPVDEKQMQWLKDPNEEENTYTPEAEGVHAHQIRFGFRGEIIPPGKSHKIPVSEGLHHHGDAPSSAGYTLVELAHLLRSQFPTQRSMAIQTVGRILYRLNSEEFGDIITPELHTLVEDTNILDLLIAASGENVRHMTVRSLAIEALWLTSQSQHGSTRQAV</sequence>
<organism evidence="5 6">
    <name type="scientific">Schizosaccharomyces osmophilus</name>
    <dbReference type="NCBI Taxonomy" id="2545709"/>
    <lineage>
        <taxon>Eukaryota</taxon>
        <taxon>Fungi</taxon>
        <taxon>Dikarya</taxon>
        <taxon>Ascomycota</taxon>
        <taxon>Taphrinomycotina</taxon>
        <taxon>Schizosaccharomycetes</taxon>
        <taxon>Schizosaccharomycetales</taxon>
        <taxon>Schizosaccharomycetaceae</taxon>
        <taxon>Schizosaccharomyces</taxon>
    </lineage>
</organism>
<feature type="region of interest" description="Disordered" evidence="2">
    <location>
        <begin position="114"/>
        <end position="256"/>
    </location>
</feature>
<dbReference type="GO" id="GO:0006366">
    <property type="term" value="P:transcription by RNA polymerase II"/>
    <property type="evidence" value="ECO:0007669"/>
    <property type="project" value="InterPro"/>
</dbReference>
<evidence type="ECO:0000259" key="3">
    <source>
        <dbReference type="Pfam" id="PF08620"/>
    </source>
</evidence>
<dbReference type="Pfam" id="PF08620">
    <property type="entry name" value="RPAP1_C"/>
    <property type="match status" value="1"/>
</dbReference>
<protein>
    <submittedName>
        <fullName evidence="5">RNA polymerase II associated protein</fullName>
    </submittedName>
</protein>
<dbReference type="KEGG" id="som:SOMG_02298"/>
<dbReference type="EMBL" id="CP115611">
    <property type="protein sequence ID" value="WBW71926.1"/>
    <property type="molecule type" value="Genomic_DNA"/>
</dbReference>
<dbReference type="RefSeq" id="XP_056036169.1">
    <property type="nucleotide sequence ID" value="XM_056181090.1"/>
</dbReference>
<feature type="compositionally biased region" description="Basic and acidic residues" evidence="2">
    <location>
        <begin position="186"/>
        <end position="196"/>
    </location>
</feature>
<feature type="compositionally biased region" description="Basic and acidic residues" evidence="2">
    <location>
        <begin position="219"/>
        <end position="231"/>
    </location>
</feature>
<dbReference type="PANTHER" id="PTHR21483">
    <property type="entry name" value="RNA POLYMERASE II-ASSOCIATED PROTEIN 1"/>
    <property type="match status" value="1"/>
</dbReference>
<feature type="region of interest" description="Disordered" evidence="2">
    <location>
        <begin position="1"/>
        <end position="86"/>
    </location>
</feature>
<dbReference type="InterPro" id="IPR013930">
    <property type="entry name" value="RPAP1_N"/>
</dbReference>